<proteinExistence type="predicted"/>
<reference evidence="2" key="1">
    <citation type="submission" date="2020-01" db="EMBL/GenBank/DDBJ databases">
        <authorList>
            <person name="Rat A."/>
        </authorList>
    </citation>
    <scope>NUCLEOTIDE SEQUENCE</scope>
    <source>
        <strain evidence="2">LMG 28251</strain>
    </source>
</reference>
<organism evidence="2 3">
    <name type="scientific">Plastoroseomonas arctica</name>
    <dbReference type="NCBI Taxonomy" id="1509237"/>
    <lineage>
        <taxon>Bacteria</taxon>
        <taxon>Pseudomonadati</taxon>
        <taxon>Pseudomonadota</taxon>
        <taxon>Alphaproteobacteria</taxon>
        <taxon>Acetobacterales</taxon>
        <taxon>Acetobacteraceae</taxon>
        <taxon>Plastoroseomonas</taxon>
    </lineage>
</organism>
<dbReference type="EMBL" id="JAAEDH010000032">
    <property type="protein sequence ID" value="MBR0657369.1"/>
    <property type="molecule type" value="Genomic_DNA"/>
</dbReference>
<dbReference type="AlphaFoldDB" id="A0AAF1K6G3"/>
<evidence type="ECO:0000256" key="1">
    <source>
        <dbReference type="SAM" id="MobiDB-lite"/>
    </source>
</evidence>
<evidence type="ECO:0000313" key="3">
    <source>
        <dbReference type="Proteomes" id="UP001196068"/>
    </source>
</evidence>
<gene>
    <name evidence="2" type="ORF">GXW79_20000</name>
</gene>
<comment type="caution">
    <text evidence="2">The sequence shown here is derived from an EMBL/GenBank/DDBJ whole genome shotgun (WGS) entry which is preliminary data.</text>
</comment>
<keyword evidence="3" id="KW-1185">Reference proteome</keyword>
<protein>
    <submittedName>
        <fullName evidence="2">Uncharacterized protein</fullName>
    </submittedName>
</protein>
<evidence type="ECO:0000313" key="2">
    <source>
        <dbReference type="EMBL" id="MBR0657369.1"/>
    </source>
</evidence>
<reference evidence="2" key="2">
    <citation type="journal article" date="2021" name="Syst. Appl. Microbiol.">
        <title>Roseomonas hellenica sp. nov., isolated from roots of wild-growing Alkanna tinctoria.</title>
        <authorList>
            <person name="Rat A."/>
            <person name="Naranjo H.D."/>
            <person name="Lebbe L."/>
            <person name="Cnockaert M."/>
            <person name="Krigas N."/>
            <person name="Grigoriadou K."/>
            <person name="Maloupa E."/>
            <person name="Willems A."/>
        </authorList>
    </citation>
    <scope>NUCLEOTIDE SEQUENCE</scope>
    <source>
        <strain evidence="2">LMG 28251</strain>
    </source>
</reference>
<name>A0AAF1K6G3_9PROT</name>
<accession>A0AAF1K6G3</accession>
<feature type="region of interest" description="Disordered" evidence="1">
    <location>
        <begin position="1"/>
        <end position="21"/>
    </location>
</feature>
<dbReference type="Proteomes" id="UP001196068">
    <property type="component" value="Unassembled WGS sequence"/>
</dbReference>
<sequence>MPHDITPCGPAATDPLRTVTRPPAPAVEGHAGAVVATAATPNPTLRLDSGLGMVVIEFRSTSGEVVASLPTPREIAAYRVAALTHAPGPDDSPEEQPTAHRL</sequence>
<dbReference type="RefSeq" id="WP_211876231.1">
    <property type="nucleotide sequence ID" value="NZ_JAAEDH010000032.1"/>
</dbReference>